<dbReference type="Proteomes" id="UP001281761">
    <property type="component" value="Unassembled WGS sequence"/>
</dbReference>
<evidence type="ECO:0000313" key="2">
    <source>
        <dbReference type="Proteomes" id="UP001281761"/>
    </source>
</evidence>
<gene>
    <name evidence="1" type="ORF">BLNAU_23629</name>
</gene>
<organism evidence="1 2">
    <name type="scientific">Blattamonas nauphoetae</name>
    <dbReference type="NCBI Taxonomy" id="2049346"/>
    <lineage>
        <taxon>Eukaryota</taxon>
        <taxon>Metamonada</taxon>
        <taxon>Preaxostyla</taxon>
        <taxon>Oxymonadida</taxon>
        <taxon>Blattamonas</taxon>
    </lineage>
</organism>
<accession>A0ABQ9WPN7</accession>
<proteinExistence type="predicted"/>
<sequence>MEVILTSDALLNSLFINSCSQSLIHSHPSSFRIPAIGVYQMNTENNFVHTCLFTEVQRFVWVDHAFILPISELDRDIHHPELNISLHNIFWNGYFIILAEQNEDRIAFSRRQTNPECKCTCATAHSISTILQERCTLCILLHYNHSNGRWPLFDGSCRHLSSLEL</sequence>
<keyword evidence="2" id="KW-1185">Reference proteome</keyword>
<dbReference type="EMBL" id="JARBJD010000499">
    <property type="protein sequence ID" value="KAK2941451.1"/>
    <property type="molecule type" value="Genomic_DNA"/>
</dbReference>
<name>A0ABQ9WPN7_9EUKA</name>
<comment type="caution">
    <text evidence="1">The sequence shown here is derived from an EMBL/GenBank/DDBJ whole genome shotgun (WGS) entry which is preliminary data.</text>
</comment>
<evidence type="ECO:0000313" key="1">
    <source>
        <dbReference type="EMBL" id="KAK2941451.1"/>
    </source>
</evidence>
<protein>
    <submittedName>
        <fullName evidence="1">Uncharacterized protein</fullName>
    </submittedName>
</protein>
<reference evidence="1 2" key="1">
    <citation type="journal article" date="2022" name="bioRxiv">
        <title>Genomics of Preaxostyla Flagellates Illuminates Evolutionary Transitions and the Path Towards Mitochondrial Loss.</title>
        <authorList>
            <person name="Novak L.V.F."/>
            <person name="Treitli S.C."/>
            <person name="Pyrih J."/>
            <person name="Halakuc P."/>
            <person name="Pipaliya S.V."/>
            <person name="Vacek V."/>
            <person name="Brzon O."/>
            <person name="Soukal P."/>
            <person name="Eme L."/>
            <person name="Dacks J.B."/>
            <person name="Karnkowska A."/>
            <person name="Elias M."/>
            <person name="Hampl V."/>
        </authorList>
    </citation>
    <scope>NUCLEOTIDE SEQUENCE [LARGE SCALE GENOMIC DNA]</scope>
    <source>
        <strain evidence="1">NAU3</strain>
        <tissue evidence="1">Gut</tissue>
    </source>
</reference>